<feature type="domain" description="Oxidoreductase-like" evidence="2">
    <location>
        <begin position="106"/>
        <end position="152"/>
    </location>
</feature>
<feature type="region of interest" description="Disordered" evidence="1">
    <location>
        <begin position="75"/>
        <end position="101"/>
    </location>
</feature>
<dbReference type="InterPro" id="IPR039251">
    <property type="entry name" value="OXLD1"/>
</dbReference>
<dbReference type="InterPro" id="IPR019180">
    <property type="entry name" value="Oxidoreductase-like_N"/>
</dbReference>
<feature type="region of interest" description="Disordered" evidence="1">
    <location>
        <begin position="28"/>
        <end position="57"/>
    </location>
</feature>
<evidence type="ECO:0000313" key="4">
    <source>
        <dbReference type="Proteomes" id="UP000521872"/>
    </source>
</evidence>
<proteinExistence type="predicted"/>
<evidence type="ECO:0000256" key="1">
    <source>
        <dbReference type="SAM" id="MobiDB-lite"/>
    </source>
</evidence>
<dbReference type="Proteomes" id="UP000521872">
    <property type="component" value="Unassembled WGS sequence"/>
</dbReference>
<dbReference type="AlphaFoldDB" id="A0A8H4QSC1"/>
<keyword evidence="4" id="KW-1185">Reference proteome</keyword>
<comment type="caution">
    <text evidence="3">The sequence shown here is derived from an EMBL/GenBank/DDBJ whole genome shotgun (WGS) entry which is preliminary data.</text>
</comment>
<sequence>MFPASAHRVVNYAGRRSITPTLIRNYTSAYDPGAISDSQKATPGRRRKPARGGQNLADRYKRLENSLRHKRAISEEISDFAESNPSVPSSRGGNAPGNKNKKSVQMFRGFEVPEEPKPPADDECCMSGCAVCVYDLYEESMEAYRDALSKLKTSLSALNIPETEWPATIRPKDLNTQTNSKAAEIRKSTVLSAFEEMERALALKKQQQQAATLPAVGGSSSNDILPPPNNTYLKKRFEVAERTKNAPQDSVFKELYETIRWVLLSSR</sequence>
<accession>A0A8H4QSC1</accession>
<reference evidence="3 4" key="1">
    <citation type="submission" date="2019-12" db="EMBL/GenBank/DDBJ databases">
        <authorList>
            <person name="Floudas D."/>
            <person name="Bentzer J."/>
            <person name="Ahren D."/>
            <person name="Johansson T."/>
            <person name="Persson P."/>
            <person name="Tunlid A."/>
        </authorList>
    </citation>
    <scope>NUCLEOTIDE SEQUENCE [LARGE SCALE GENOMIC DNA]</scope>
    <source>
        <strain evidence="3 4">CBS 102.39</strain>
    </source>
</reference>
<evidence type="ECO:0000259" key="2">
    <source>
        <dbReference type="Pfam" id="PF09791"/>
    </source>
</evidence>
<gene>
    <name evidence="3" type="ORF">D9613_008353</name>
</gene>
<name>A0A8H4QSC1_9AGAR</name>
<dbReference type="Pfam" id="PF09791">
    <property type="entry name" value="Oxidored-like"/>
    <property type="match status" value="1"/>
</dbReference>
<protein>
    <recommendedName>
        <fullName evidence="2">Oxidoreductase-like domain-containing protein</fullName>
    </recommendedName>
</protein>
<dbReference type="GO" id="GO:0005739">
    <property type="term" value="C:mitochondrion"/>
    <property type="evidence" value="ECO:0007669"/>
    <property type="project" value="TreeGrafter"/>
</dbReference>
<dbReference type="EMBL" id="JAACJL010000031">
    <property type="protein sequence ID" value="KAF4616298.1"/>
    <property type="molecule type" value="Genomic_DNA"/>
</dbReference>
<dbReference type="PANTHER" id="PTHR21193">
    <property type="entry name" value="OXIDOREDUCTASE-LIKE DOMAIN-CONTAINING PROTEIN 1"/>
    <property type="match status" value="1"/>
</dbReference>
<organism evidence="3 4">
    <name type="scientific">Agrocybe pediades</name>
    <dbReference type="NCBI Taxonomy" id="84607"/>
    <lineage>
        <taxon>Eukaryota</taxon>
        <taxon>Fungi</taxon>
        <taxon>Dikarya</taxon>
        <taxon>Basidiomycota</taxon>
        <taxon>Agaricomycotina</taxon>
        <taxon>Agaricomycetes</taxon>
        <taxon>Agaricomycetidae</taxon>
        <taxon>Agaricales</taxon>
        <taxon>Agaricineae</taxon>
        <taxon>Strophariaceae</taxon>
        <taxon>Agrocybe</taxon>
    </lineage>
</organism>
<dbReference type="PANTHER" id="PTHR21193:SF3">
    <property type="entry name" value="OXIDOREDUCTASE-LIKE DOMAIN-CONTAINING PROTEIN 1"/>
    <property type="match status" value="1"/>
</dbReference>
<evidence type="ECO:0000313" key="3">
    <source>
        <dbReference type="EMBL" id="KAF4616298.1"/>
    </source>
</evidence>
<feature type="compositionally biased region" description="Polar residues" evidence="1">
    <location>
        <begin position="81"/>
        <end position="92"/>
    </location>
</feature>